<dbReference type="Proteomes" id="UP000290545">
    <property type="component" value="Unassembled WGS sequence"/>
</dbReference>
<dbReference type="EMBL" id="SDHZ01000001">
    <property type="protein sequence ID" value="RXK86463.1"/>
    <property type="molecule type" value="Genomic_DNA"/>
</dbReference>
<organism evidence="9 10">
    <name type="scientific">Filimonas effusa</name>
    <dbReference type="NCBI Taxonomy" id="2508721"/>
    <lineage>
        <taxon>Bacteria</taxon>
        <taxon>Pseudomonadati</taxon>
        <taxon>Bacteroidota</taxon>
        <taxon>Chitinophagia</taxon>
        <taxon>Chitinophagales</taxon>
        <taxon>Chitinophagaceae</taxon>
        <taxon>Filimonas</taxon>
    </lineage>
</organism>
<comment type="function">
    <text evidence="1">The reaction center of purple bacteria contains a tightly bound cytochrome molecule which re-reduces the photo oxidized primary electron donor.</text>
</comment>
<gene>
    <name evidence="9" type="ORF">ESB13_06555</name>
</gene>
<proteinExistence type="predicted"/>
<reference evidence="9 10" key="1">
    <citation type="submission" date="2019-01" db="EMBL/GenBank/DDBJ databases">
        <title>Filimonas sp. strain TTM-71.</title>
        <authorList>
            <person name="Chen W.-M."/>
        </authorList>
    </citation>
    <scope>NUCLEOTIDE SEQUENCE [LARGE SCALE GENOMIC DNA]</scope>
    <source>
        <strain evidence="9 10">TTM-71</strain>
    </source>
</reference>
<keyword evidence="3" id="KW-0813">Transport</keyword>
<dbReference type="RefSeq" id="WP_129002212.1">
    <property type="nucleotide sequence ID" value="NZ_SDHZ01000001.1"/>
</dbReference>
<dbReference type="InterPro" id="IPR023119">
    <property type="entry name" value="Multihaem_cyt_PRC_cyt_su-like"/>
</dbReference>
<evidence type="ECO:0000256" key="7">
    <source>
        <dbReference type="ARBA" id="ARBA00022982"/>
    </source>
</evidence>
<dbReference type="NCBIfam" id="NF033196">
    <property type="entry name" value="c_type_nonphoto"/>
    <property type="match status" value="1"/>
</dbReference>
<dbReference type="GO" id="GO:0030077">
    <property type="term" value="C:plasma membrane light-harvesting complex"/>
    <property type="evidence" value="ECO:0007669"/>
    <property type="project" value="InterPro"/>
</dbReference>
<keyword evidence="5" id="KW-0349">Heme</keyword>
<evidence type="ECO:0000256" key="6">
    <source>
        <dbReference type="ARBA" id="ARBA00022723"/>
    </source>
</evidence>
<dbReference type="AlphaFoldDB" id="A0A4Q1DCV0"/>
<evidence type="ECO:0000256" key="5">
    <source>
        <dbReference type="ARBA" id="ARBA00022617"/>
    </source>
</evidence>
<dbReference type="OrthoDB" id="951235at2"/>
<dbReference type="InterPro" id="IPR003158">
    <property type="entry name" value="Photosyn_RC_cyt_c-su"/>
</dbReference>
<keyword evidence="4" id="KW-0602">Photosynthesis</keyword>
<dbReference type="SUPFAM" id="SSF48695">
    <property type="entry name" value="Multiheme cytochromes"/>
    <property type="match status" value="1"/>
</dbReference>
<evidence type="ECO:0000313" key="9">
    <source>
        <dbReference type="EMBL" id="RXK86463.1"/>
    </source>
</evidence>
<sequence length="133" mass="15180">MSKPHSKKTVVLLLLNAAVFISVTAYKPYQQPRKRNLKVLPQDISRDSLQQIMRGYNTALGVKCNFCHAQSEMDPNRPDFASDAKPEKETTREMIRMTNDINRRYFTPATDTTKVIQAVSCATCHRGHELPEE</sequence>
<comment type="caution">
    <text evidence="9">The sequence shown here is derived from an EMBL/GenBank/DDBJ whole genome shotgun (WGS) entry which is preliminary data.</text>
</comment>
<evidence type="ECO:0000256" key="1">
    <source>
        <dbReference type="ARBA" id="ARBA00003196"/>
    </source>
</evidence>
<keyword evidence="8" id="KW-0408">Iron</keyword>
<evidence type="ECO:0000313" key="10">
    <source>
        <dbReference type="Proteomes" id="UP000290545"/>
    </source>
</evidence>
<evidence type="ECO:0000256" key="3">
    <source>
        <dbReference type="ARBA" id="ARBA00022448"/>
    </source>
</evidence>
<keyword evidence="10" id="KW-1185">Reference proteome</keyword>
<keyword evidence="6" id="KW-0479">Metal-binding</keyword>
<dbReference type="GO" id="GO:0005506">
    <property type="term" value="F:iron ion binding"/>
    <property type="evidence" value="ECO:0007669"/>
    <property type="project" value="InterPro"/>
</dbReference>
<protein>
    <recommendedName>
        <fullName evidence="2">Photosynthetic reaction center cytochrome c subunit</fullName>
    </recommendedName>
</protein>
<evidence type="ECO:0000256" key="8">
    <source>
        <dbReference type="ARBA" id="ARBA00023004"/>
    </source>
</evidence>
<name>A0A4Q1DCV0_9BACT</name>
<evidence type="ECO:0000256" key="4">
    <source>
        <dbReference type="ARBA" id="ARBA00022531"/>
    </source>
</evidence>
<dbReference type="Pfam" id="PF02276">
    <property type="entry name" value="CytoC_RC"/>
    <property type="match status" value="1"/>
</dbReference>
<dbReference type="InterPro" id="IPR036280">
    <property type="entry name" value="Multihaem_cyt_sf"/>
</dbReference>
<accession>A0A4Q1DCV0</accession>
<dbReference type="GO" id="GO:0020037">
    <property type="term" value="F:heme binding"/>
    <property type="evidence" value="ECO:0007669"/>
    <property type="project" value="InterPro"/>
</dbReference>
<keyword evidence="7" id="KW-0249">Electron transport</keyword>
<dbReference type="GO" id="GO:0009055">
    <property type="term" value="F:electron transfer activity"/>
    <property type="evidence" value="ECO:0007669"/>
    <property type="project" value="InterPro"/>
</dbReference>
<evidence type="ECO:0000256" key="2">
    <source>
        <dbReference type="ARBA" id="ARBA00015978"/>
    </source>
</evidence>
<dbReference type="Gene3D" id="1.10.468.10">
    <property type="entry name" value="Photosynthetic Reaction Center, subunit C, domain 2"/>
    <property type="match status" value="1"/>
</dbReference>
<dbReference type="GO" id="GO:0019684">
    <property type="term" value="P:photosynthesis, light reaction"/>
    <property type="evidence" value="ECO:0007669"/>
    <property type="project" value="InterPro"/>
</dbReference>